<evidence type="ECO:0000256" key="1">
    <source>
        <dbReference type="SAM" id="Phobius"/>
    </source>
</evidence>
<name>A0ABU9C739_9BURK</name>
<gene>
    <name evidence="2" type="ORF">AACH00_11915</name>
</gene>
<dbReference type="EMBL" id="JBBUTI010000007">
    <property type="protein sequence ID" value="MEK8047060.1"/>
    <property type="molecule type" value="Genomic_DNA"/>
</dbReference>
<feature type="transmembrane region" description="Helical" evidence="1">
    <location>
        <begin position="124"/>
        <end position="145"/>
    </location>
</feature>
<keyword evidence="3" id="KW-1185">Reference proteome</keyword>
<keyword evidence="1" id="KW-0812">Transmembrane</keyword>
<evidence type="ECO:0000313" key="3">
    <source>
        <dbReference type="Proteomes" id="UP001379945"/>
    </source>
</evidence>
<sequence length="285" mass="30452">MRSQPDILRARPDLLRRTAMRLALVVSLWAAWPAALLANPAAAPVATPAATSAPVTSAPASVLPLERVRAAASAVSADPLLGGERMQRTLKWVNDDKKKDKDKPDDTAAWLKGLAEWLADAGRLLAWLAFAVALALLAVLGWRLWGRRPVAAIAEALPTHVGQLDIRPDSLPEPVGQAAAALWQAGDGRAALALLYRAALSRLVHRHRVRVRSASTEQECLQLAAPHLTADANAFLGILIDAWLRCGYAHTLPSNDTMAVLCARFDIQLGRPTEDAPQTQSGAAA</sequence>
<evidence type="ECO:0000313" key="2">
    <source>
        <dbReference type="EMBL" id="MEK8047060.1"/>
    </source>
</evidence>
<keyword evidence="1" id="KW-0472">Membrane</keyword>
<organism evidence="2 3">
    <name type="scientific">Ideonella margarita</name>
    <dbReference type="NCBI Taxonomy" id="2984191"/>
    <lineage>
        <taxon>Bacteria</taxon>
        <taxon>Pseudomonadati</taxon>
        <taxon>Pseudomonadota</taxon>
        <taxon>Betaproteobacteria</taxon>
        <taxon>Burkholderiales</taxon>
        <taxon>Sphaerotilaceae</taxon>
        <taxon>Ideonella</taxon>
    </lineage>
</organism>
<keyword evidence="1" id="KW-1133">Transmembrane helix</keyword>
<proteinExistence type="predicted"/>
<dbReference type="Proteomes" id="UP001379945">
    <property type="component" value="Unassembled WGS sequence"/>
</dbReference>
<dbReference type="RefSeq" id="WP_341399359.1">
    <property type="nucleotide sequence ID" value="NZ_JBBUTI010000007.1"/>
</dbReference>
<comment type="caution">
    <text evidence="2">The sequence shown here is derived from an EMBL/GenBank/DDBJ whole genome shotgun (WGS) entry which is preliminary data.</text>
</comment>
<reference evidence="2 3" key="1">
    <citation type="submission" date="2024-04" db="EMBL/GenBank/DDBJ databases">
        <title>Novel species of the genus Ideonella isolated from streams.</title>
        <authorList>
            <person name="Lu H."/>
        </authorList>
    </citation>
    <scope>NUCLEOTIDE SEQUENCE [LARGE SCALE GENOMIC DNA]</scope>
    <source>
        <strain evidence="2 3">LYT19W</strain>
    </source>
</reference>
<accession>A0ABU9C739</accession>
<protein>
    <submittedName>
        <fullName evidence="2">DUF4129 domain-containing protein</fullName>
    </submittedName>
</protein>